<dbReference type="InterPro" id="IPR009351">
    <property type="entry name" value="AlkZ-like"/>
</dbReference>
<evidence type="ECO:0000313" key="2">
    <source>
        <dbReference type="Proteomes" id="UP000280008"/>
    </source>
</evidence>
<dbReference type="RefSeq" id="WP_121371482.1">
    <property type="nucleotide sequence ID" value="NZ_RBKS01000001.1"/>
</dbReference>
<dbReference type="OrthoDB" id="9148135at2"/>
<name>A0A495IKM1_9MICO</name>
<keyword evidence="1" id="KW-0238">DNA-binding</keyword>
<accession>A0A495IKM1</accession>
<gene>
    <name evidence="1" type="ORF">C8E83_3694</name>
</gene>
<organism evidence="1 2">
    <name type="scientific">Frondihabitans australicus</name>
    <dbReference type="NCBI Taxonomy" id="386892"/>
    <lineage>
        <taxon>Bacteria</taxon>
        <taxon>Bacillati</taxon>
        <taxon>Actinomycetota</taxon>
        <taxon>Actinomycetes</taxon>
        <taxon>Micrococcales</taxon>
        <taxon>Microbacteriaceae</taxon>
        <taxon>Frondihabitans</taxon>
    </lineage>
</organism>
<dbReference type="Pfam" id="PF06224">
    <property type="entry name" value="AlkZ-like"/>
    <property type="match status" value="1"/>
</dbReference>
<dbReference type="AlphaFoldDB" id="A0A495IKM1"/>
<comment type="caution">
    <text evidence="1">The sequence shown here is derived from an EMBL/GenBank/DDBJ whole genome shotgun (WGS) entry which is preliminary data.</text>
</comment>
<keyword evidence="2" id="KW-1185">Reference proteome</keyword>
<sequence length="401" mass="42805">MSTPVVTPEQRRALIVRRHHLGGGAESAEQVAESLVGLHATDPATVYLSVLARGRDLTIAGLQEAMYERRSLVRWMAMRRTLFAFPTATVPIVQAGVSRPLAATLRRQLVSRLTRNGTEPAIEGDVGEWIESVEEGAHAALLARGSATGVQLSADEPRLRTTITPRAPSDLPANVTSSLLVVMSCDGLMVRGTATGEWTTRQHRWEPVEHWFPDGLPALETADAQVSLVRSWLGAFGPAPVSDLEWWTGWTKTAVRAALSRLPVVEVSLGDAGPGVALPESLDEIRAQDRSAAAPDPSIALLPCLDPTPMGYKTRDWMFPGGPDGHYDRNGNLGPTLWWGGEVVGVWGVAASGEVRTRVLVDRGASVVAAAAEAAATLQSRLGGAVVRPVFPTALERALVA</sequence>
<protein>
    <submittedName>
        <fullName evidence="1">Winged helix DNA-binding protein</fullName>
    </submittedName>
</protein>
<dbReference type="EMBL" id="RBKS01000001">
    <property type="protein sequence ID" value="RKR76517.1"/>
    <property type="molecule type" value="Genomic_DNA"/>
</dbReference>
<dbReference type="PANTHER" id="PTHR38479">
    <property type="entry name" value="LMO0824 PROTEIN"/>
    <property type="match status" value="1"/>
</dbReference>
<evidence type="ECO:0000313" key="1">
    <source>
        <dbReference type="EMBL" id="RKR76517.1"/>
    </source>
</evidence>
<dbReference type="PANTHER" id="PTHR38479:SF2">
    <property type="entry name" value="WINGED HELIX DNA-BINDING DOMAIN-CONTAINING PROTEIN"/>
    <property type="match status" value="1"/>
</dbReference>
<dbReference type="Proteomes" id="UP000280008">
    <property type="component" value="Unassembled WGS sequence"/>
</dbReference>
<reference evidence="1 2" key="1">
    <citation type="submission" date="2018-10" db="EMBL/GenBank/DDBJ databases">
        <title>Sequencing the genomes of 1000 actinobacteria strains.</title>
        <authorList>
            <person name="Klenk H.-P."/>
        </authorList>
    </citation>
    <scope>NUCLEOTIDE SEQUENCE [LARGE SCALE GENOMIC DNA]</scope>
    <source>
        <strain evidence="1 2">DSM 17894</strain>
    </source>
</reference>
<dbReference type="GO" id="GO:0003677">
    <property type="term" value="F:DNA binding"/>
    <property type="evidence" value="ECO:0007669"/>
    <property type="project" value="UniProtKB-KW"/>
</dbReference>
<proteinExistence type="predicted"/>